<dbReference type="PANTHER" id="PTHR43162:SF1">
    <property type="entry name" value="PRESTALK A DIFFERENTIATION PROTEIN A"/>
    <property type="match status" value="1"/>
</dbReference>
<dbReference type="AlphaFoldDB" id="A0A498R073"/>
<dbReference type="Proteomes" id="UP000277811">
    <property type="component" value="Unassembled WGS sequence"/>
</dbReference>
<dbReference type="InterPro" id="IPR051604">
    <property type="entry name" value="Ergot_Alk_Oxidoreductase"/>
</dbReference>
<proteinExistence type="predicted"/>
<dbReference type="InterPro" id="IPR008030">
    <property type="entry name" value="NmrA-like"/>
</dbReference>
<accession>A0A498R073</accession>
<sequence length="288" mass="31966">MILVTGANGKTGQAIIRNLLSKGEKVRAFVHKAEHIQALKSLGVQEALAGDMMDQAAVNEAFKGIRAAYHICSAVNPDEVQIGQIAINAARSAQIEHFVYHSVLHSVLQDLPHHQKKLMVEEIVVNAGIPYTIIQPAILMQNILEGWKLLSGEGIFEQRFFTSKETRICMVDLEDLAEAASIILTKPGHTGATYELCGPENLSLADMLAAFKQNFGREVKAQTTPDELWAAQLKKHGVGDYQINTLLTMFHHYNEHGFAGNLNVLTWILGRRPNNFASFIQRTMQSKR</sequence>
<organism evidence="2 3">
    <name type="scientific">Lucifera butyrica</name>
    <dbReference type="NCBI Taxonomy" id="1351585"/>
    <lineage>
        <taxon>Bacteria</taxon>
        <taxon>Bacillati</taxon>
        <taxon>Bacillota</taxon>
        <taxon>Negativicutes</taxon>
        <taxon>Veillonellales</taxon>
        <taxon>Veillonellaceae</taxon>
        <taxon>Lucifera</taxon>
    </lineage>
</organism>
<reference evidence="2 3" key="1">
    <citation type="submission" date="2018-06" db="EMBL/GenBank/DDBJ databases">
        <authorList>
            <person name="Strepis N."/>
        </authorList>
    </citation>
    <scope>NUCLEOTIDE SEQUENCE [LARGE SCALE GENOMIC DNA]</scope>
    <source>
        <strain evidence="2">LUCI</strain>
    </source>
</reference>
<gene>
    <name evidence="2" type="ORF">LUCI_0100</name>
</gene>
<dbReference type="InterPro" id="IPR036291">
    <property type="entry name" value="NAD(P)-bd_dom_sf"/>
</dbReference>
<dbReference type="Gene3D" id="3.90.25.10">
    <property type="entry name" value="UDP-galactose 4-epimerase, domain 1"/>
    <property type="match status" value="1"/>
</dbReference>
<dbReference type="Pfam" id="PF05368">
    <property type="entry name" value="NmrA"/>
    <property type="match status" value="1"/>
</dbReference>
<dbReference type="EMBL" id="UPPP01000051">
    <property type="protein sequence ID" value="VBB04894.1"/>
    <property type="molecule type" value="Genomic_DNA"/>
</dbReference>
<keyword evidence="3" id="KW-1185">Reference proteome</keyword>
<evidence type="ECO:0000313" key="3">
    <source>
        <dbReference type="Proteomes" id="UP000277811"/>
    </source>
</evidence>
<dbReference type="Gene3D" id="3.40.50.720">
    <property type="entry name" value="NAD(P)-binding Rossmann-like Domain"/>
    <property type="match status" value="1"/>
</dbReference>
<evidence type="ECO:0000313" key="2">
    <source>
        <dbReference type="EMBL" id="VBB04894.1"/>
    </source>
</evidence>
<dbReference type="PANTHER" id="PTHR43162">
    <property type="match status" value="1"/>
</dbReference>
<dbReference type="RefSeq" id="WP_122625913.1">
    <property type="nucleotide sequence ID" value="NZ_UPPP01000051.1"/>
</dbReference>
<evidence type="ECO:0000259" key="1">
    <source>
        <dbReference type="Pfam" id="PF05368"/>
    </source>
</evidence>
<name>A0A498R073_9FIRM</name>
<protein>
    <recommendedName>
        <fullName evidence="1">NmrA-like domain-containing protein</fullName>
    </recommendedName>
</protein>
<feature type="domain" description="NmrA-like" evidence="1">
    <location>
        <begin position="2"/>
        <end position="261"/>
    </location>
</feature>
<dbReference type="OrthoDB" id="339107at2"/>
<dbReference type="SUPFAM" id="SSF51735">
    <property type="entry name" value="NAD(P)-binding Rossmann-fold domains"/>
    <property type="match status" value="1"/>
</dbReference>